<name>F2KS45_ARCVS</name>
<keyword evidence="2" id="KW-1185">Reference proteome</keyword>
<dbReference type="AlphaFoldDB" id="F2KS45"/>
<proteinExistence type="predicted"/>
<evidence type="ECO:0000313" key="2">
    <source>
        <dbReference type="Proteomes" id="UP000008136"/>
    </source>
</evidence>
<dbReference type="HOGENOM" id="CLU_1266342_0_0_2"/>
<protein>
    <submittedName>
        <fullName evidence="1">Uncharacterized protein</fullName>
    </submittedName>
</protein>
<gene>
    <name evidence="1" type="ordered locus">Arcve_1991</name>
</gene>
<accession>F2KS45</accession>
<dbReference type="eggNOG" id="arCOG01314">
    <property type="taxonomic scope" value="Archaea"/>
</dbReference>
<sequence>MGCPVTPKVYFIGICLANHMKVAWDASHGEFTIEDYYYFSKLKRYAGQEGVEIVEIKSFSRLASYDTIVFNYPEIRFRKWEIGRIKAWLKRGKRIIFAAYYSNLDGVAENVNRVLAKVSDVRVNYDVIVDDSNNHGDSMYPKAVCRGMELVMPCSASVSGGEPFVTSASGAVFGTRDGNLFVLGTCVFWDNFSIGLADNRKFSLKLLKGEL</sequence>
<dbReference type="EMBL" id="CP002588">
    <property type="protein sequence ID" value="AEA47984.1"/>
    <property type="molecule type" value="Genomic_DNA"/>
</dbReference>
<organism evidence="1 2">
    <name type="scientific">Archaeoglobus veneficus (strain DSM 11195 / SNP6)</name>
    <dbReference type="NCBI Taxonomy" id="693661"/>
    <lineage>
        <taxon>Archaea</taxon>
        <taxon>Methanobacteriati</taxon>
        <taxon>Methanobacteriota</taxon>
        <taxon>Archaeoglobi</taxon>
        <taxon>Archaeoglobales</taxon>
        <taxon>Archaeoglobaceae</taxon>
        <taxon>Archaeoglobus</taxon>
    </lineage>
</organism>
<evidence type="ECO:0000313" key="1">
    <source>
        <dbReference type="EMBL" id="AEA47984.1"/>
    </source>
</evidence>
<dbReference type="KEGG" id="ave:Arcve_1991"/>
<dbReference type="Proteomes" id="UP000008136">
    <property type="component" value="Chromosome"/>
</dbReference>
<reference evidence="1 2" key="1">
    <citation type="submission" date="2011-03" db="EMBL/GenBank/DDBJ databases">
        <title>The complete genome of Archaeoglobus veneficus SNP6.</title>
        <authorList>
            <consortium name="US DOE Joint Genome Institute (JGI-PGF)"/>
            <person name="Lucas S."/>
            <person name="Copeland A."/>
            <person name="Lapidus A."/>
            <person name="Bruce D."/>
            <person name="Goodwin L."/>
            <person name="Pitluck S."/>
            <person name="Kyrpides N."/>
            <person name="Mavromatis K."/>
            <person name="Pagani I."/>
            <person name="Ivanova N."/>
            <person name="Mikhailova N."/>
            <person name="Lu M."/>
            <person name="Detter J.C."/>
            <person name="Tapia R."/>
            <person name="Han C."/>
            <person name="Land M."/>
            <person name="Hauser L."/>
            <person name="Markowitz V."/>
            <person name="Cheng J.-F."/>
            <person name="Hugenholtz P."/>
            <person name="Woyke T."/>
            <person name="Wu D."/>
            <person name="Spring S."/>
            <person name="Brambilla E."/>
            <person name="Klenk H.-P."/>
            <person name="Eisen J.A."/>
        </authorList>
    </citation>
    <scope>NUCLEOTIDE SEQUENCE [LARGE SCALE GENOMIC DNA]</scope>
    <source>
        <strain>SNP6</strain>
    </source>
</reference>